<gene>
    <name evidence="5" type="ORF">ACFSR5_09895</name>
</gene>
<dbReference type="SUPFAM" id="SSF51215">
    <property type="entry name" value="Regulatory protein AraC"/>
    <property type="match status" value="1"/>
</dbReference>
<proteinExistence type="predicted"/>
<organism evidence="5 6">
    <name type="scientific">Sphingobacterium suaedae</name>
    <dbReference type="NCBI Taxonomy" id="1686402"/>
    <lineage>
        <taxon>Bacteria</taxon>
        <taxon>Pseudomonadati</taxon>
        <taxon>Bacteroidota</taxon>
        <taxon>Sphingobacteriia</taxon>
        <taxon>Sphingobacteriales</taxon>
        <taxon>Sphingobacteriaceae</taxon>
        <taxon>Sphingobacterium</taxon>
    </lineage>
</organism>
<dbReference type="SMART" id="SM00342">
    <property type="entry name" value="HTH_ARAC"/>
    <property type="match status" value="1"/>
</dbReference>
<dbReference type="SUPFAM" id="SSF46689">
    <property type="entry name" value="Homeodomain-like"/>
    <property type="match status" value="1"/>
</dbReference>
<dbReference type="InterPro" id="IPR014710">
    <property type="entry name" value="RmlC-like_jellyroll"/>
</dbReference>
<dbReference type="InterPro" id="IPR037923">
    <property type="entry name" value="HTH-like"/>
</dbReference>
<dbReference type="Proteomes" id="UP001597545">
    <property type="component" value="Unassembled WGS sequence"/>
</dbReference>
<dbReference type="InterPro" id="IPR009057">
    <property type="entry name" value="Homeodomain-like_sf"/>
</dbReference>
<evidence type="ECO:0000256" key="2">
    <source>
        <dbReference type="ARBA" id="ARBA00023125"/>
    </source>
</evidence>
<protein>
    <submittedName>
        <fullName evidence="5">Helix-turn-helix domain-containing protein</fullName>
    </submittedName>
</protein>
<reference evidence="6" key="1">
    <citation type="journal article" date="2019" name="Int. J. Syst. Evol. Microbiol.">
        <title>The Global Catalogue of Microorganisms (GCM) 10K type strain sequencing project: providing services to taxonomists for standard genome sequencing and annotation.</title>
        <authorList>
            <consortium name="The Broad Institute Genomics Platform"/>
            <consortium name="The Broad Institute Genome Sequencing Center for Infectious Disease"/>
            <person name="Wu L."/>
            <person name="Ma J."/>
        </authorList>
    </citation>
    <scope>NUCLEOTIDE SEQUENCE [LARGE SCALE GENOMIC DNA]</scope>
    <source>
        <strain evidence="6">KCTC 42662</strain>
    </source>
</reference>
<dbReference type="RefSeq" id="WP_380903240.1">
    <property type="nucleotide sequence ID" value="NZ_JBHUEG010000001.1"/>
</dbReference>
<dbReference type="Gene3D" id="1.10.10.60">
    <property type="entry name" value="Homeodomain-like"/>
    <property type="match status" value="1"/>
</dbReference>
<dbReference type="InterPro" id="IPR003313">
    <property type="entry name" value="AraC-bd"/>
</dbReference>
<dbReference type="InterPro" id="IPR020449">
    <property type="entry name" value="Tscrpt_reg_AraC-type_HTH"/>
</dbReference>
<dbReference type="Pfam" id="PF12833">
    <property type="entry name" value="HTH_18"/>
    <property type="match status" value="1"/>
</dbReference>
<comment type="caution">
    <text evidence="5">The sequence shown here is derived from an EMBL/GenBank/DDBJ whole genome shotgun (WGS) entry which is preliminary data.</text>
</comment>
<dbReference type="PANTHER" id="PTHR43280:SF32">
    <property type="entry name" value="TRANSCRIPTIONAL REGULATORY PROTEIN"/>
    <property type="match status" value="1"/>
</dbReference>
<keyword evidence="2" id="KW-0238">DNA-binding</keyword>
<name>A0ABW5KG11_9SPHI</name>
<accession>A0ABW5KG11</accession>
<dbReference type="InterPro" id="IPR018060">
    <property type="entry name" value="HTH_AraC"/>
</dbReference>
<keyword evidence="6" id="KW-1185">Reference proteome</keyword>
<dbReference type="PROSITE" id="PS01124">
    <property type="entry name" value="HTH_ARAC_FAMILY_2"/>
    <property type="match status" value="1"/>
</dbReference>
<dbReference type="PANTHER" id="PTHR43280">
    <property type="entry name" value="ARAC-FAMILY TRANSCRIPTIONAL REGULATOR"/>
    <property type="match status" value="1"/>
</dbReference>
<dbReference type="PRINTS" id="PR00032">
    <property type="entry name" value="HTHARAC"/>
</dbReference>
<evidence type="ECO:0000313" key="6">
    <source>
        <dbReference type="Proteomes" id="UP001597545"/>
    </source>
</evidence>
<keyword evidence="1" id="KW-0805">Transcription regulation</keyword>
<dbReference type="Pfam" id="PF02311">
    <property type="entry name" value="AraC_binding"/>
    <property type="match status" value="1"/>
</dbReference>
<evidence type="ECO:0000256" key="3">
    <source>
        <dbReference type="ARBA" id="ARBA00023163"/>
    </source>
</evidence>
<evidence type="ECO:0000259" key="4">
    <source>
        <dbReference type="PROSITE" id="PS01124"/>
    </source>
</evidence>
<evidence type="ECO:0000256" key="1">
    <source>
        <dbReference type="ARBA" id="ARBA00023015"/>
    </source>
</evidence>
<dbReference type="Gene3D" id="2.60.120.10">
    <property type="entry name" value="Jelly Rolls"/>
    <property type="match status" value="1"/>
</dbReference>
<feature type="domain" description="HTH araC/xylS-type" evidence="4">
    <location>
        <begin position="184"/>
        <end position="282"/>
    </location>
</feature>
<sequence>MVSKIPVIDQCTVSNSLRSEIMVEDLATYLHRNKSLVFPHRHNFYHFLLFTQGGGTHSIDFETFEVAPWQIYFMSPGQIHTWTFDGEMTGFVVNFDKDFFKTFLLRPEHISYFSFFSGSVQDEVFTVKEEQRTAVLNIFARLQQNVQDLDFARVSMLYLFHVLEKQREPVRPKEVSLYNHTLLRNFLQLIELHYATLRLPKAYAELLYITPNHLNALCKEALGLSAGELIRNRVVLEAKRLLVIQNYSVSTIAYELNFSDNSYFTKFFKKSVGMTPDEFRKHMNINKSHHEK</sequence>
<dbReference type="EMBL" id="JBHULR010000004">
    <property type="protein sequence ID" value="MFD2547952.1"/>
    <property type="molecule type" value="Genomic_DNA"/>
</dbReference>
<evidence type="ECO:0000313" key="5">
    <source>
        <dbReference type="EMBL" id="MFD2547952.1"/>
    </source>
</evidence>
<keyword evidence="3" id="KW-0804">Transcription</keyword>